<feature type="domain" description="Beta-lactamase-related" evidence="1">
    <location>
        <begin position="20"/>
        <end position="372"/>
    </location>
</feature>
<dbReference type="Pfam" id="PF00144">
    <property type="entry name" value="Beta-lactamase"/>
    <property type="match status" value="1"/>
</dbReference>
<dbReference type="InterPro" id="IPR001466">
    <property type="entry name" value="Beta-lactam-related"/>
</dbReference>
<name>A0A6J4R4Z4_9ACTN</name>
<dbReference type="Gene3D" id="3.40.710.10">
    <property type="entry name" value="DD-peptidase/beta-lactamase superfamily"/>
    <property type="match status" value="1"/>
</dbReference>
<organism evidence="2">
    <name type="scientific">uncultured Rubrobacteraceae bacterium</name>
    <dbReference type="NCBI Taxonomy" id="349277"/>
    <lineage>
        <taxon>Bacteria</taxon>
        <taxon>Bacillati</taxon>
        <taxon>Actinomycetota</taxon>
        <taxon>Rubrobacteria</taxon>
        <taxon>Rubrobacterales</taxon>
        <taxon>Rubrobacteraceae</taxon>
        <taxon>environmental samples</taxon>
    </lineage>
</organism>
<dbReference type="PANTHER" id="PTHR43283">
    <property type="entry name" value="BETA-LACTAMASE-RELATED"/>
    <property type="match status" value="1"/>
</dbReference>
<dbReference type="InterPro" id="IPR012338">
    <property type="entry name" value="Beta-lactam/transpept-like"/>
</dbReference>
<proteinExistence type="predicted"/>
<dbReference type="AlphaFoldDB" id="A0A6J4R4Z4"/>
<protein>
    <submittedName>
        <fullName evidence="2">Probable 1,4-butanediol diacrylate esterase</fullName>
    </submittedName>
</protein>
<evidence type="ECO:0000259" key="1">
    <source>
        <dbReference type="Pfam" id="PF00144"/>
    </source>
</evidence>
<accession>A0A6J4R4Z4</accession>
<reference evidence="2" key="1">
    <citation type="submission" date="2020-02" db="EMBL/GenBank/DDBJ databases">
        <authorList>
            <person name="Meier V. D."/>
        </authorList>
    </citation>
    <scope>NUCLEOTIDE SEQUENCE</scope>
    <source>
        <strain evidence="2">AVDCRST_MAG25</strain>
    </source>
</reference>
<sequence>MNEAVREAADRVLGGVAERENGVPGVVAMATDGRENFYEGAAGKRDLGGDVAMTTDTVFAIFSCTKAVTGAAVMQLVEEGVIGLDDPAKEYTPEIAEIQVLEGFDDAGEPQVRPPASDITVRQLMLHTAGFGYDFFNHDLIRYGEARGVPSVVTASMASLRSVLLFDPGSRWEYGSNIDWVGKVVEGARGKRLGEVMQERIFEPLGMHETAFQLSPEMRQRRATMHQRGDDGALTPLPDFELPQEPEQHMGGHGLYAPVGDYMKFIRMILNGGAGDHGQVLKTETVESMAQNGLGEMKIVGLPGAIPSLSNDAEFFPGMPKSWGYTFMINDEEAPTGRPAGELGWAGLANLYYWIDRKNGLGGFWATQILPFADPVSFTGYMDFETAIYNQMVRNQAA</sequence>
<dbReference type="InterPro" id="IPR050789">
    <property type="entry name" value="Diverse_Enzym_Activities"/>
</dbReference>
<evidence type="ECO:0000313" key="2">
    <source>
        <dbReference type="EMBL" id="CAA9464389.1"/>
    </source>
</evidence>
<dbReference type="EMBL" id="CADCVI010000080">
    <property type="protein sequence ID" value="CAA9464389.1"/>
    <property type="molecule type" value="Genomic_DNA"/>
</dbReference>
<dbReference type="SUPFAM" id="SSF56601">
    <property type="entry name" value="beta-lactamase/transpeptidase-like"/>
    <property type="match status" value="1"/>
</dbReference>
<dbReference type="PANTHER" id="PTHR43283:SF3">
    <property type="entry name" value="BETA-LACTAMASE FAMILY PROTEIN (AFU_ORTHOLOGUE AFUA_5G07500)"/>
    <property type="match status" value="1"/>
</dbReference>
<gene>
    <name evidence="2" type="ORF">AVDCRST_MAG25-1325</name>
</gene>